<dbReference type="PANTHER" id="PTHR45931">
    <property type="entry name" value="SI:CH211-59O9.10"/>
    <property type="match status" value="1"/>
</dbReference>
<evidence type="ECO:0000259" key="5">
    <source>
        <dbReference type="PROSITE" id="PS50089"/>
    </source>
</evidence>
<dbReference type="PROSITE" id="PS50089">
    <property type="entry name" value="ZF_RING_2"/>
    <property type="match status" value="1"/>
</dbReference>
<dbReference type="PANTHER" id="PTHR45931:SF3">
    <property type="entry name" value="RING ZINC FINGER-CONTAINING PROTEIN"/>
    <property type="match status" value="1"/>
</dbReference>
<dbReference type="SUPFAM" id="SSF57850">
    <property type="entry name" value="RING/U-box"/>
    <property type="match status" value="1"/>
</dbReference>
<dbReference type="InterPro" id="IPR013083">
    <property type="entry name" value="Znf_RING/FYVE/PHD"/>
</dbReference>
<keyword evidence="1" id="KW-0479">Metal-binding</keyword>
<dbReference type="InterPro" id="IPR001841">
    <property type="entry name" value="Znf_RING"/>
</dbReference>
<reference evidence="6" key="1">
    <citation type="submission" date="2021-06" db="EMBL/GenBank/DDBJ databases">
        <authorList>
            <consortium name="Wellcome Sanger Institute Data Sharing"/>
        </authorList>
    </citation>
    <scope>NUCLEOTIDE SEQUENCE [LARGE SCALE GENOMIC DNA]</scope>
</reference>
<dbReference type="Ensembl" id="ENSECRT00000000606.1">
    <property type="protein sequence ID" value="ENSECRP00000000593.1"/>
    <property type="gene ID" value="ENSECRG00000000354.1"/>
</dbReference>
<evidence type="ECO:0000256" key="2">
    <source>
        <dbReference type="ARBA" id="ARBA00022771"/>
    </source>
</evidence>
<sequence>MQKFFNESLTLITNLKRALILNPDVPLPNLSIQVKQNTKKVCPTYLHCCLLHEIIIGNSRINIITDAQTSNHGVPQGLIITIGVHHFYMRLTNQLQEGLFYHFLQIFSRGQHASFSTRTFENTRSLSTCTVCLAAYIRGDLIRSLPCYHEFHANCIDRWLHRNSTCPVCRRTVFRSLQY</sequence>
<dbReference type="Proteomes" id="UP000694620">
    <property type="component" value="Chromosome 1"/>
</dbReference>
<evidence type="ECO:0000256" key="1">
    <source>
        <dbReference type="ARBA" id="ARBA00022723"/>
    </source>
</evidence>
<evidence type="ECO:0000313" key="7">
    <source>
        <dbReference type="Proteomes" id="UP000694620"/>
    </source>
</evidence>
<protein>
    <recommendedName>
        <fullName evidence="5">RING-type domain-containing protein</fullName>
    </recommendedName>
</protein>
<dbReference type="GO" id="GO:0061630">
    <property type="term" value="F:ubiquitin protein ligase activity"/>
    <property type="evidence" value="ECO:0007669"/>
    <property type="project" value="TreeGrafter"/>
</dbReference>
<accession>A0A8C4X2G7</accession>
<organism evidence="6 7">
    <name type="scientific">Erpetoichthys calabaricus</name>
    <name type="common">Rope fish</name>
    <name type="synonym">Calamoichthys calabaricus</name>
    <dbReference type="NCBI Taxonomy" id="27687"/>
    <lineage>
        <taxon>Eukaryota</taxon>
        <taxon>Metazoa</taxon>
        <taxon>Chordata</taxon>
        <taxon>Craniata</taxon>
        <taxon>Vertebrata</taxon>
        <taxon>Euteleostomi</taxon>
        <taxon>Actinopterygii</taxon>
        <taxon>Polypteriformes</taxon>
        <taxon>Polypteridae</taxon>
        <taxon>Erpetoichthys</taxon>
    </lineage>
</organism>
<proteinExistence type="predicted"/>
<dbReference type="SMART" id="SM00184">
    <property type="entry name" value="RING"/>
    <property type="match status" value="1"/>
</dbReference>
<dbReference type="Gene3D" id="3.30.40.10">
    <property type="entry name" value="Zinc/RING finger domain, C3HC4 (zinc finger)"/>
    <property type="match status" value="1"/>
</dbReference>
<dbReference type="Pfam" id="PF13639">
    <property type="entry name" value="zf-RING_2"/>
    <property type="match status" value="1"/>
</dbReference>
<keyword evidence="3" id="KW-0862">Zinc</keyword>
<evidence type="ECO:0000256" key="3">
    <source>
        <dbReference type="ARBA" id="ARBA00022833"/>
    </source>
</evidence>
<keyword evidence="7" id="KW-1185">Reference proteome</keyword>
<dbReference type="GO" id="GO:0006511">
    <property type="term" value="P:ubiquitin-dependent protein catabolic process"/>
    <property type="evidence" value="ECO:0007669"/>
    <property type="project" value="TreeGrafter"/>
</dbReference>
<dbReference type="GeneTree" id="ENSGT00980000199704"/>
<evidence type="ECO:0000313" key="6">
    <source>
        <dbReference type="Ensembl" id="ENSECRP00000000593.1"/>
    </source>
</evidence>
<feature type="domain" description="RING-type" evidence="5">
    <location>
        <begin position="129"/>
        <end position="170"/>
    </location>
</feature>
<dbReference type="InterPro" id="IPR051834">
    <property type="entry name" value="RING_finger_E3_ligase"/>
</dbReference>
<reference evidence="6" key="3">
    <citation type="submission" date="2025-09" db="UniProtKB">
        <authorList>
            <consortium name="Ensembl"/>
        </authorList>
    </citation>
    <scope>IDENTIFICATION</scope>
</reference>
<dbReference type="AlphaFoldDB" id="A0A8C4X2G7"/>
<evidence type="ECO:0000256" key="4">
    <source>
        <dbReference type="PROSITE-ProRule" id="PRU00175"/>
    </source>
</evidence>
<dbReference type="GO" id="GO:0008270">
    <property type="term" value="F:zinc ion binding"/>
    <property type="evidence" value="ECO:0007669"/>
    <property type="project" value="UniProtKB-KW"/>
</dbReference>
<keyword evidence="2 4" id="KW-0863">Zinc-finger</keyword>
<reference evidence="6" key="2">
    <citation type="submission" date="2025-08" db="UniProtKB">
        <authorList>
            <consortium name="Ensembl"/>
        </authorList>
    </citation>
    <scope>IDENTIFICATION</scope>
</reference>
<name>A0A8C4X2G7_ERPCA</name>
<dbReference type="GO" id="GO:0005634">
    <property type="term" value="C:nucleus"/>
    <property type="evidence" value="ECO:0007669"/>
    <property type="project" value="TreeGrafter"/>
</dbReference>